<feature type="region of interest" description="Disordered" evidence="1">
    <location>
        <begin position="1"/>
        <end position="24"/>
    </location>
</feature>
<dbReference type="PANTHER" id="PTHR34203:SF15">
    <property type="entry name" value="SLL1173 PROTEIN"/>
    <property type="match status" value="1"/>
</dbReference>
<feature type="compositionally biased region" description="Basic and acidic residues" evidence="1">
    <location>
        <begin position="1"/>
        <end position="12"/>
    </location>
</feature>
<dbReference type="Pfam" id="PF05050">
    <property type="entry name" value="Methyltransf_21"/>
    <property type="match status" value="1"/>
</dbReference>
<dbReference type="Gene3D" id="3.40.50.150">
    <property type="entry name" value="Vaccinia Virus protein VP39"/>
    <property type="match status" value="1"/>
</dbReference>
<keyword evidence="4" id="KW-1185">Reference proteome</keyword>
<dbReference type="EMBL" id="NHRY01000229">
    <property type="protein sequence ID" value="PPQ29342.1"/>
    <property type="molecule type" value="Genomic_DNA"/>
</dbReference>
<name>A0A2S6N407_RHOGL</name>
<dbReference type="InterPro" id="IPR006342">
    <property type="entry name" value="FkbM_mtfrase"/>
</dbReference>
<dbReference type="NCBIfam" id="TIGR01444">
    <property type="entry name" value="fkbM_fam"/>
    <property type="match status" value="1"/>
</dbReference>
<dbReference type="InterPro" id="IPR052514">
    <property type="entry name" value="SAM-dependent_MTase"/>
</dbReference>
<dbReference type="AlphaFoldDB" id="A0A2S6N407"/>
<gene>
    <name evidence="3" type="ORF">CCS01_21955</name>
</gene>
<dbReference type="InterPro" id="IPR029063">
    <property type="entry name" value="SAM-dependent_MTases_sf"/>
</dbReference>
<reference evidence="3 4" key="1">
    <citation type="journal article" date="2018" name="Arch. Microbiol.">
        <title>New insights into the metabolic potential of the phototrophic purple bacterium Rhodopila globiformis DSM 161(T) from its draft genome sequence and evidence for a vanadium-dependent nitrogenase.</title>
        <authorList>
            <person name="Imhoff J.F."/>
            <person name="Rahn T."/>
            <person name="Kunzel S."/>
            <person name="Neulinger S.C."/>
        </authorList>
    </citation>
    <scope>NUCLEOTIDE SEQUENCE [LARGE SCALE GENOMIC DNA]</scope>
    <source>
        <strain evidence="3 4">DSM 161</strain>
    </source>
</reference>
<accession>A0A2S6N407</accession>
<evidence type="ECO:0000256" key="1">
    <source>
        <dbReference type="SAM" id="MobiDB-lite"/>
    </source>
</evidence>
<comment type="caution">
    <text evidence="3">The sequence shown here is derived from an EMBL/GenBank/DDBJ whole genome shotgun (WGS) entry which is preliminary data.</text>
</comment>
<sequence>MTSMERRSERSQMGETINPAPTDAASRDVELWRMNGLVGTALTRHGPMLFFKNDCGALTSSLQAYGEWAEHEIMFCKRFLSQGDIVLDVGAYIGSHSLAFAQFVGPTGHVYGFEAQPASFALLVQNLLAARITNVTARNAAVGAVDAETLIALDEIDIARQCSFGSTAVSATGDAGLRTQVPATSLDQLDLGRCSFMKIDVEGMEDRVLAGAQRLLRSCAPVVYAECNTVDAGSRTIAQLRAAGYDVWLHAAAAFNPENWRTNPVNIFGDAKEMALVGVPPHLGAACGSLRVGVHERFFAINTIDDLVAGMLLKPQYPREVLLRTTACQADGRHV</sequence>
<dbReference type="Proteomes" id="UP000239724">
    <property type="component" value="Unassembled WGS sequence"/>
</dbReference>
<feature type="domain" description="Methyltransferase FkbM" evidence="2">
    <location>
        <begin position="88"/>
        <end position="246"/>
    </location>
</feature>
<evidence type="ECO:0000313" key="4">
    <source>
        <dbReference type="Proteomes" id="UP000239724"/>
    </source>
</evidence>
<evidence type="ECO:0000313" key="3">
    <source>
        <dbReference type="EMBL" id="PPQ29342.1"/>
    </source>
</evidence>
<dbReference type="PANTHER" id="PTHR34203">
    <property type="entry name" value="METHYLTRANSFERASE, FKBM FAMILY PROTEIN"/>
    <property type="match status" value="1"/>
</dbReference>
<organism evidence="3 4">
    <name type="scientific">Rhodopila globiformis</name>
    <name type="common">Rhodopseudomonas globiformis</name>
    <dbReference type="NCBI Taxonomy" id="1071"/>
    <lineage>
        <taxon>Bacteria</taxon>
        <taxon>Pseudomonadati</taxon>
        <taxon>Pseudomonadota</taxon>
        <taxon>Alphaproteobacteria</taxon>
        <taxon>Acetobacterales</taxon>
        <taxon>Acetobacteraceae</taxon>
        <taxon>Rhodopila</taxon>
    </lineage>
</organism>
<protein>
    <recommendedName>
        <fullName evidence="2">Methyltransferase FkbM domain-containing protein</fullName>
    </recommendedName>
</protein>
<dbReference type="SUPFAM" id="SSF53335">
    <property type="entry name" value="S-adenosyl-L-methionine-dependent methyltransferases"/>
    <property type="match status" value="1"/>
</dbReference>
<evidence type="ECO:0000259" key="2">
    <source>
        <dbReference type="Pfam" id="PF05050"/>
    </source>
</evidence>
<proteinExistence type="predicted"/>